<dbReference type="Proteomes" id="UP000789860">
    <property type="component" value="Unassembled WGS sequence"/>
</dbReference>
<name>A0ACA9N895_9GLOM</name>
<protein>
    <submittedName>
        <fullName evidence="1">399_t:CDS:1</fullName>
    </submittedName>
</protein>
<keyword evidence="2" id="KW-1185">Reference proteome</keyword>
<accession>A0ACA9N895</accession>
<reference evidence="1" key="1">
    <citation type="submission" date="2021-06" db="EMBL/GenBank/DDBJ databases">
        <authorList>
            <person name="Kallberg Y."/>
            <person name="Tangrot J."/>
            <person name="Rosling A."/>
        </authorList>
    </citation>
    <scope>NUCLEOTIDE SEQUENCE</scope>
    <source>
        <strain evidence="1">AU212A</strain>
    </source>
</reference>
<feature type="non-terminal residue" evidence="1">
    <location>
        <position position="1"/>
    </location>
</feature>
<proteinExistence type="predicted"/>
<gene>
    <name evidence="1" type="ORF">SCALOS_LOCUS8127</name>
</gene>
<organism evidence="1 2">
    <name type="scientific">Scutellospora calospora</name>
    <dbReference type="NCBI Taxonomy" id="85575"/>
    <lineage>
        <taxon>Eukaryota</taxon>
        <taxon>Fungi</taxon>
        <taxon>Fungi incertae sedis</taxon>
        <taxon>Mucoromycota</taxon>
        <taxon>Glomeromycotina</taxon>
        <taxon>Glomeromycetes</taxon>
        <taxon>Diversisporales</taxon>
        <taxon>Gigasporaceae</taxon>
        <taxon>Scutellospora</taxon>
    </lineage>
</organism>
<sequence>QNYVYDKNTRDNDQLLIKSDFFDFHISYNPSADQKNNKDIQLAKLQEEIAAITEKWKNIEEEDIYNL</sequence>
<evidence type="ECO:0000313" key="2">
    <source>
        <dbReference type="Proteomes" id="UP000789860"/>
    </source>
</evidence>
<comment type="caution">
    <text evidence="1">The sequence shown here is derived from an EMBL/GenBank/DDBJ whole genome shotgun (WGS) entry which is preliminary data.</text>
</comment>
<dbReference type="EMBL" id="CAJVPM010020555">
    <property type="protein sequence ID" value="CAG8635571.1"/>
    <property type="molecule type" value="Genomic_DNA"/>
</dbReference>
<evidence type="ECO:0000313" key="1">
    <source>
        <dbReference type="EMBL" id="CAG8635571.1"/>
    </source>
</evidence>